<evidence type="ECO:0000313" key="2">
    <source>
        <dbReference type="EMBL" id="AYF96911.1"/>
    </source>
</evidence>
<accession>A0A387B5C3</accession>
<name>A0A387B5C3_9MICO</name>
<feature type="transmembrane region" description="Helical" evidence="1">
    <location>
        <begin position="146"/>
        <end position="166"/>
    </location>
</feature>
<keyword evidence="1" id="KW-1133">Transmembrane helix</keyword>
<dbReference type="RefSeq" id="WP_120761262.1">
    <property type="nucleotide sequence ID" value="NZ_CP032630.1"/>
</dbReference>
<evidence type="ECO:0000256" key="1">
    <source>
        <dbReference type="SAM" id="Phobius"/>
    </source>
</evidence>
<dbReference type="OrthoDB" id="5118992at2"/>
<protein>
    <submittedName>
        <fullName evidence="2">Uncharacterized protein</fullName>
    </submittedName>
</protein>
<organism evidence="2 3">
    <name type="scientific">Protaetiibacter intestinalis</name>
    <dbReference type="NCBI Taxonomy" id="2419774"/>
    <lineage>
        <taxon>Bacteria</taxon>
        <taxon>Bacillati</taxon>
        <taxon>Actinomycetota</taxon>
        <taxon>Actinomycetes</taxon>
        <taxon>Micrococcales</taxon>
        <taxon>Microbacteriaceae</taxon>
        <taxon>Protaetiibacter</taxon>
    </lineage>
</organism>
<dbReference type="Proteomes" id="UP000278886">
    <property type="component" value="Chromosome"/>
</dbReference>
<proteinExistence type="predicted"/>
<dbReference type="AlphaFoldDB" id="A0A387B5C3"/>
<keyword evidence="3" id="KW-1185">Reference proteome</keyword>
<keyword evidence="1" id="KW-0472">Membrane</keyword>
<feature type="transmembrane region" description="Helical" evidence="1">
    <location>
        <begin position="118"/>
        <end position="140"/>
    </location>
</feature>
<dbReference type="EMBL" id="CP032630">
    <property type="protein sequence ID" value="AYF96911.1"/>
    <property type="molecule type" value="Genomic_DNA"/>
</dbReference>
<reference evidence="3" key="1">
    <citation type="submission" date="2018-09" db="EMBL/GenBank/DDBJ databases">
        <title>Genome sequencing of strain 2DFWR-13.</title>
        <authorList>
            <person name="Heo J."/>
            <person name="Kim S.-J."/>
            <person name="Kwon S.-W."/>
        </authorList>
    </citation>
    <scope>NUCLEOTIDE SEQUENCE [LARGE SCALE GENOMIC DNA]</scope>
    <source>
        <strain evidence="3">2DFWR-13</strain>
    </source>
</reference>
<dbReference type="KEGG" id="lyd:D7I47_00680"/>
<sequence length="195" mass="21410">MAVIGSVRIVQTHDALGRVAPAEFLQPLADTVSLEVSVAEFLAPLDPRPTDRPGVYTYRDPQRGSGWLELVGFSPGALERAADALLMERVEAEVGEMTPFRNEDMHLPRGGFGSRNPWLMLVFGAVVAGVGVWTIVVGLTRVELPFTIVVPVLGVLLIAAATWLFLHGARRVRWWHAARATARRLEGRLPDRLQS</sequence>
<gene>
    <name evidence="2" type="ORF">D7I47_00680</name>
</gene>
<evidence type="ECO:0000313" key="3">
    <source>
        <dbReference type="Proteomes" id="UP000278886"/>
    </source>
</evidence>
<keyword evidence="1" id="KW-0812">Transmembrane</keyword>